<accession>A0A8T2WSH3</accession>
<gene>
    <name evidence="1" type="ORF">H0E87_028317</name>
</gene>
<organism evidence="1 2">
    <name type="scientific">Populus deltoides</name>
    <name type="common">Eastern poplar</name>
    <name type="synonym">Eastern cottonwood</name>
    <dbReference type="NCBI Taxonomy" id="3696"/>
    <lineage>
        <taxon>Eukaryota</taxon>
        <taxon>Viridiplantae</taxon>
        <taxon>Streptophyta</taxon>
        <taxon>Embryophyta</taxon>
        <taxon>Tracheophyta</taxon>
        <taxon>Spermatophyta</taxon>
        <taxon>Magnoliopsida</taxon>
        <taxon>eudicotyledons</taxon>
        <taxon>Gunneridae</taxon>
        <taxon>Pentapetalae</taxon>
        <taxon>rosids</taxon>
        <taxon>fabids</taxon>
        <taxon>Malpighiales</taxon>
        <taxon>Salicaceae</taxon>
        <taxon>Saliceae</taxon>
        <taxon>Populus</taxon>
    </lineage>
</organism>
<sequence>MGKSKKKSLLLRDAQFDGPRLSPLDPHVPVIGEALLIETLDSAVMDNVAPVTSSAVRLERNVLDGCSGLPLGHNTGLTQQALVVAGTSPALPCISLSIIDDYYPKVTMLPTPANGPDLTHVRSSNNSDSCSLLTEDFGKLRDIRKLYLI</sequence>
<proteinExistence type="predicted"/>
<name>A0A8T2WSH3_POPDE</name>
<protein>
    <submittedName>
        <fullName evidence="1">Uncharacterized protein</fullName>
    </submittedName>
</protein>
<evidence type="ECO:0000313" key="1">
    <source>
        <dbReference type="EMBL" id="KAH8483856.1"/>
    </source>
</evidence>
<keyword evidence="2" id="KW-1185">Reference proteome</keyword>
<reference evidence="1" key="1">
    <citation type="journal article" date="2021" name="J. Hered.">
        <title>Genome Assembly of Salicaceae Populus deltoides (Eastern Cottonwood) I-69 Based on Nanopore Sequencing and Hi-C Technologies.</title>
        <authorList>
            <person name="Bai S."/>
            <person name="Wu H."/>
            <person name="Zhang J."/>
            <person name="Pan Z."/>
            <person name="Zhao W."/>
            <person name="Li Z."/>
            <person name="Tong C."/>
        </authorList>
    </citation>
    <scope>NUCLEOTIDE SEQUENCE</scope>
    <source>
        <tissue evidence="1">Leaf</tissue>
    </source>
</reference>
<dbReference type="AlphaFoldDB" id="A0A8T2WSH3"/>
<feature type="non-terminal residue" evidence="1">
    <location>
        <position position="1"/>
    </location>
</feature>
<dbReference type="Proteomes" id="UP000807159">
    <property type="component" value="Chromosome 17"/>
</dbReference>
<dbReference type="EMBL" id="JACEGQ020000017">
    <property type="protein sequence ID" value="KAH8483856.1"/>
    <property type="molecule type" value="Genomic_DNA"/>
</dbReference>
<comment type="caution">
    <text evidence="1">The sequence shown here is derived from an EMBL/GenBank/DDBJ whole genome shotgun (WGS) entry which is preliminary data.</text>
</comment>
<evidence type="ECO:0000313" key="2">
    <source>
        <dbReference type="Proteomes" id="UP000807159"/>
    </source>
</evidence>